<dbReference type="InterPro" id="IPR023849">
    <property type="entry name" value="TQXA_dom"/>
</dbReference>
<feature type="domain" description="Thioester" evidence="3">
    <location>
        <begin position="139"/>
        <end position="250"/>
    </location>
</feature>
<evidence type="ECO:0000256" key="1">
    <source>
        <dbReference type="SAM" id="MobiDB-lite"/>
    </source>
</evidence>
<dbReference type="InterPro" id="IPR041033">
    <property type="entry name" value="SpaA_PFL_dom_1"/>
</dbReference>
<name>A0A806FJ73_BIFAN</name>
<feature type="compositionally biased region" description="Polar residues" evidence="1">
    <location>
        <begin position="9"/>
        <end position="23"/>
    </location>
</feature>
<dbReference type="KEGG" id="bnm:BALAC2494_01284"/>
<dbReference type="EMBL" id="CP002915">
    <property type="protein sequence ID" value="AEK30923.1"/>
    <property type="molecule type" value="Genomic_DNA"/>
</dbReference>
<feature type="region of interest" description="Disordered" evidence="1">
    <location>
        <begin position="1"/>
        <end position="24"/>
    </location>
</feature>
<dbReference type="Proteomes" id="UP000008394">
    <property type="component" value="Chromosome"/>
</dbReference>
<dbReference type="NCBIfam" id="NF033903">
    <property type="entry name" value="VaFE_rpt"/>
    <property type="match status" value="5"/>
</dbReference>
<feature type="domain" description="T-Q ester bond containing" evidence="5">
    <location>
        <begin position="1096"/>
        <end position="1204"/>
    </location>
</feature>
<dbReference type="Pfam" id="PF08341">
    <property type="entry name" value="TED"/>
    <property type="match status" value="1"/>
</dbReference>
<keyword evidence="2" id="KW-1133">Transmembrane helix</keyword>
<dbReference type="InterPro" id="IPR013783">
    <property type="entry name" value="Ig-like_fold"/>
</dbReference>
<feature type="region of interest" description="Disordered" evidence="1">
    <location>
        <begin position="926"/>
        <end position="945"/>
    </location>
</feature>
<dbReference type="InterPro" id="IPR041100">
    <property type="entry name" value="TQ"/>
</dbReference>
<dbReference type="Gene3D" id="2.60.40.3930">
    <property type="match status" value="5"/>
</dbReference>
<feature type="domain" description="T-Q ester bond containing" evidence="5">
    <location>
        <begin position="1631"/>
        <end position="1753"/>
    </location>
</feature>
<feature type="domain" description="T-Q ester bond containing" evidence="5">
    <location>
        <begin position="1469"/>
        <end position="1627"/>
    </location>
</feature>
<keyword evidence="2" id="KW-0812">Transmembrane</keyword>
<feature type="domain" description="SpaA-like prealbumin fold" evidence="4">
    <location>
        <begin position="348"/>
        <end position="422"/>
    </location>
</feature>
<evidence type="ECO:0000259" key="3">
    <source>
        <dbReference type="Pfam" id="PF08341"/>
    </source>
</evidence>
<dbReference type="Pfam" id="PF18202">
    <property type="entry name" value="TQ"/>
    <property type="match status" value="5"/>
</dbReference>
<feature type="domain" description="T-Q ester bond containing" evidence="5">
    <location>
        <begin position="1207"/>
        <end position="1335"/>
    </location>
</feature>
<dbReference type="InterPro" id="IPR013552">
    <property type="entry name" value="Thioester_dom"/>
</dbReference>
<evidence type="ECO:0000256" key="2">
    <source>
        <dbReference type="SAM" id="Phobius"/>
    </source>
</evidence>
<feature type="transmembrane region" description="Helical" evidence="2">
    <location>
        <begin position="1783"/>
        <end position="1805"/>
    </location>
</feature>
<gene>
    <name evidence="6" type="ORF">BALAC2494_01284</name>
</gene>
<protein>
    <submittedName>
        <fullName evidence="6">Collagen adhesion protein</fullName>
    </submittedName>
</protein>
<evidence type="ECO:0000313" key="6">
    <source>
        <dbReference type="EMBL" id="AEK30923.1"/>
    </source>
</evidence>
<dbReference type="Pfam" id="PF17802">
    <property type="entry name" value="SpaA"/>
    <property type="match status" value="1"/>
</dbReference>
<dbReference type="NCBIfam" id="TIGR03934">
    <property type="entry name" value="TQXA_dom"/>
    <property type="match status" value="1"/>
</dbReference>
<sequence>MRCHCDGKTVNTTRRPQAPTNTWKQERNRRNLMRKHNGVRLDGGHSALAVLARRAASACMAVATVVGVVEAAPAWAEESAEFPQTMHFAVSMANMNLSENDLPAFRYGFSGFREANPTVPVYTNSQFEEAQAYFRGNAAYCMDVDKGAPGDHWGDARNTVTVAEPVTGYHMFKYTTRPSTVEYHKAGAPQTGAVAWIAAKGYPNVESQSVFAKNLDDVDARSVTQLAIWIASGQVRVEGGEDSSKATKAVSVANPGHQVAGAGYSSGGQQNFAPYTMIGLAWLLAQKALNAEDRDEYEAVFYEPVGTAGTLQRMLYARRVPKKAHPRTVTMRKVATNAAYTTANEAYDMTGAEYALRRNGTLVHTFSTDAEGRATSSVDVMPGTYTLQEMQAPRRGYMLNSKVKTVEIAEGSGTQTITMDGEHAELPLTSIDDLHVRKVIANAGSPGSLEGDVASLEGVRFRVEWFGMVATDAAALEGKHPQANAIWRTDSNGVARLHEKPDEGTWPYTDSAGRTMFPLGTVRITELNAPQGLVRAASAQHPGSVFTLTDGGDHKVMRTTLNPWNNGSGGNDATTIAFPNETVKGGVEVVKTDDDLHGSQPQGDASLDGTVYEIVNKSMAPVHVGGREIPRDAVVATIATKTVQGNSVAATETRLLPYGTYQIRERSAAAGYHRAGFDKTFRIREDNMIVRYTLDANGVDANMATIRGVGANANDVQRGGLQLLKVDRETGLATPLGAASLNGTGFEVINRSANAVVVNNRTYKSGDVVRTLSASYGDIVDSDGKPTGSKGIVARTAIDELPYGTYEVRETVASAGYLRDASARAWSKRFTIGHDGGDASTGAYEANGNPHRYASLAHVSGAGSASNQVQRADFHFIKKSADTMERMGPIAWRLTSKTTGESHVIVSDKNGELHTKSCDGRFNDSGTGTTGCRPHSRNTNANDPDAVNANGAVGKDSQGNPVVKDASKLDAEAGIWFTGIGPRSGGQSVQWTSATSYEVTRDGAKRAVQVNDALRALPYDDYELVELPTPGANDGHRMLSVTLTAKEFSRNGDGSLNPDGNGVDMDYGTLGNVAMGMTTRLAYFGAGADAFGDDGNAGDKLAPAIGTLSVVDSAEYWGVTAGTYTDSGELYVIENGRISGEAVAKATKQLKVGNPHGGTSKLTFTIDHAERLAGKTVVAFRTIRNADGTSLLEHRDAADAEQQLRFPQIHTNAAADIDDEANASAQSVTITDAVSYANLVAGKPYTLKATLHYRTFGDTGVVSDGGVVHDRHGKEVTAELPFAPSQSDGTVDVTFLFEPPEDLAGKTVVAFESLQHNGVDFAAHADIADERQDVRFPAIATSASDAFDGDSLLPITNGVVKDVVEYRNLSPGHDYELVSTIHAKVVGDDGTVSDMGALTDGDGNTLTVTTTFTPGQADGTVDVEFPLDVGHLRLEGKRCVMFETLLRDHTMLAEHADINDEHQEVQIASIGTQLTTEGGAHELQVTSAVSQAQLDAQLGIQVRESDDDVSQVEVVLTDTVAYANLLADMPYRMDGELHLRGFDNAGHARDAGVLKDHAGNTVVASVEFTPKRSNGTARLEFRFTVLKRDLHNVVLVAYERLYSNPMQDAQQLTAEHADIADEGQTVRIIDIGTQARDARSGTHSGTLDSRISQVDTVAFTGLTVGKEYEVRGELHIRDANGEDGGVLRNKDGQPVTAFARFTAAKPTGTAELRFDAELGNVSGEVQTVAFERLMVEGKQVAMHADIDDAGQTVIYPKPPEPQRPRGNAGSGTSVAATGVIADVFLAFAVITGALGLMVLTGLLIARRNRNL</sequence>
<feature type="domain" description="T-Q ester bond containing" evidence="5">
    <location>
        <begin position="1337"/>
        <end position="1466"/>
    </location>
</feature>
<keyword evidence="2" id="KW-0472">Membrane</keyword>
<evidence type="ECO:0000259" key="4">
    <source>
        <dbReference type="Pfam" id="PF17802"/>
    </source>
</evidence>
<organism evidence="6 7">
    <name type="scientific">Bifidobacterium animalis subsp. lactis CNCM I-2494</name>
    <dbReference type="NCBI Taxonomy" id="1042403"/>
    <lineage>
        <taxon>Bacteria</taxon>
        <taxon>Bacillati</taxon>
        <taxon>Actinomycetota</taxon>
        <taxon>Actinomycetes</taxon>
        <taxon>Bifidobacteriales</taxon>
        <taxon>Bifidobacteriaceae</taxon>
        <taxon>Bifidobacterium</taxon>
    </lineage>
</organism>
<proteinExistence type="predicted"/>
<accession>A0A806FJ73</accession>
<reference evidence="6 7" key="1">
    <citation type="journal article" date="2011" name="J. Bacteriol.">
        <title>Genome Sequence of the Probiotic Strain Bifidobacterium animalis subsp. lactis CNCM I-2494.</title>
        <authorList>
            <person name="Chervaux C."/>
            <person name="Grimaldi C."/>
            <person name="Bolotin A."/>
            <person name="Quinquis B."/>
            <person name="Legrain-Raspaud S."/>
            <person name="van Hylckama Vlieg J.E."/>
            <person name="Denariaz G."/>
            <person name="Smokvina T."/>
        </authorList>
    </citation>
    <scope>NUCLEOTIDE SEQUENCE [LARGE SCALE GENOMIC DNA]</scope>
    <source>
        <strain evidence="6 7">CNCM I-2494</strain>
    </source>
</reference>
<evidence type="ECO:0000259" key="5">
    <source>
        <dbReference type="Pfam" id="PF18202"/>
    </source>
</evidence>
<dbReference type="GO" id="GO:0005975">
    <property type="term" value="P:carbohydrate metabolic process"/>
    <property type="evidence" value="ECO:0007669"/>
    <property type="project" value="UniProtKB-ARBA"/>
</dbReference>
<evidence type="ECO:0000313" key="7">
    <source>
        <dbReference type="Proteomes" id="UP000008394"/>
    </source>
</evidence>
<dbReference type="Gene3D" id="2.60.40.10">
    <property type="entry name" value="Immunoglobulins"/>
    <property type="match status" value="3"/>
</dbReference>